<comment type="caution">
    <text evidence="1">The sequence shown here is derived from an EMBL/GenBank/DDBJ whole genome shotgun (WGS) entry which is preliminary data.</text>
</comment>
<protein>
    <submittedName>
        <fullName evidence="1">Uncharacterized protein</fullName>
    </submittedName>
</protein>
<reference evidence="1 2" key="1">
    <citation type="submission" date="2016-10" db="EMBL/GenBank/DDBJ databases">
        <authorList>
            <person name="Varghese N."/>
            <person name="Submissions S."/>
        </authorList>
    </citation>
    <scope>NUCLEOTIDE SEQUENCE [LARGE SCALE GENOMIC DNA]</scope>
    <source>
        <strain evidence="1 2">GMCC 1.11211</strain>
    </source>
</reference>
<keyword evidence="2" id="KW-1185">Reference proteome</keyword>
<dbReference type="RefSeq" id="WP_166787561.1">
    <property type="nucleotide sequence ID" value="NZ_BKAC01000029.1"/>
</dbReference>
<sequence>MSPEPVPVDLAGQLAKIETQPLEARAAAFGELHEQLRERLEDADQAGQA</sequence>
<dbReference type="Proteomes" id="UP000199681">
    <property type="component" value="Unassembled WGS sequence"/>
</dbReference>
<gene>
    <name evidence="1" type="ORF">SAMN05216274_1247</name>
</gene>
<evidence type="ECO:0000313" key="1">
    <source>
        <dbReference type="EMBL" id="SFH96046.1"/>
    </source>
</evidence>
<accession>A0ABY1EI96</accession>
<proteinExistence type="predicted"/>
<dbReference type="EMBL" id="FOPW01000024">
    <property type="protein sequence ID" value="SFH96046.1"/>
    <property type="molecule type" value="Genomic_DNA"/>
</dbReference>
<evidence type="ECO:0000313" key="2">
    <source>
        <dbReference type="Proteomes" id="UP000199681"/>
    </source>
</evidence>
<name>A0ABY1EI96_9MICO</name>
<organism evidence="1 2">
    <name type="scientific">Cryobacterium levicorallinum</name>
    <dbReference type="NCBI Taxonomy" id="995038"/>
    <lineage>
        <taxon>Bacteria</taxon>
        <taxon>Bacillati</taxon>
        <taxon>Actinomycetota</taxon>
        <taxon>Actinomycetes</taxon>
        <taxon>Micrococcales</taxon>
        <taxon>Microbacteriaceae</taxon>
        <taxon>Cryobacterium</taxon>
    </lineage>
</organism>